<comment type="subcellular location">
    <subcellularLocation>
        <location evidence="1">Cytoplasm</location>
    </subcellularLocation>
</comment>
<sequence length="408" mass="46216">MDDFGEANGTFAINLLKMLGEEDNSQNVFLSPLSISSALAMVFMGAKGDTAAQMSQALCLNKAGDVHQGFQALLSDVNRSDTQYLLRTANRLFGEKTCDFLPAFKESCQKFYQAELEELSFAKDTEECRKHINDWVAEKTEGKISEILGVGTVDPLTKLVLVNAIYFKGRWKEQFDRKHTRGMPFKVNQRGRERDREPETLMREKHRSAASCTLPTGDVPATKEKKTVQMMFKHDKFKMGCVEEVKSQVLELPYVGEELSMVILLPDEDMDLAVVEKALTYEKFRAWTDPENMSEIKVQVFLPRLKLEKSYDLESYLRSLGMTDAFEEAKADFSGMSTKKNVPVSKVAHKCFVEVNEEGTEAAAATAVVRNSRSCRIEPRFCADHPFLFFIRHHKTNSILFCGRFSSP</sequence>
<accession>A0A7J7W0F6</accession>
<proteinExistence type="inferred from homology"/>
<dbReference type="Gene3D" id="2.30.39.10">
    <property type="entry name" value="Alpha-1-antitrypsin, domain 1"/>
    <property type="match status" value="1"/>
</dbReference>
<dbReference type="InterPro" id="IPR042185">
    <property type="entry name" value="Serpin_sf_2"/>
</dbReference>
<feature type="region of interest" description="Disordered" evidence="6">
    <location>
        <begin position="189"/>
        <end position="209"/>
    </location>
</feature>
<dbReference type="SUPFAM" id="SSF56574">
    <property type="entry name" value="Serpins"/>
    <property type="match status" value="1"/>
</dbReference>
<dbReference type="InterPro" id="IPR042178">
    <property type="entry name" value="Serpin_sf_1"/>
</dbReference>
<dbReference type="Proteomes" id="UP000527355">
    <property type="component" value="Unassembled WGS sequence"/>
</dbReference>
<keyword evidence="5" id="KW-0722">Serine protease inhibitor</keyword>
<feature type="domain" description="Serpin" evidence="7">
    <location>
        <begin position="13"/>
        <end position="408"/>
    </location>
</feature>
<comment type="similarity">
    <text evidence="2">Belongs to the serpin family. Ov-serpin subfamily.</text>
</comment>
<dbReference type="AlphaFoldDB" id="A0A7J7W0F6"/>
<dbReference type="FunFam" id="2.30.39.10:FF:000001">
    <property type="entry name" value="Serpin family B member 2"/>
    <property type="match status" value="1"/>
</dbReference>
<reference evidence="8 9" key="1">
    <citation type="journal article" date="2020" name="Nature">
        <title>Six reference-quality genomes reveal evolution of bat adaptations.</title>
        <authorList>
            <person name="Jebb D."/>
            <person name="Huang Z."/>
            <person name="Pippel M."/>
            <person name="Hughes G.M."/>
            <person name="Lavrichenko K."/>
            <person name="Devanna P."/>
            <person name="Winkler S."/>
            <person name="Jermiin L.S."/>
            <person name="Skirmuntt E.C."/>
            <person name="Katzourakis A."/>
            <person name="Burkitt-Gray L."/>
            <person name="Ray D.A."/>
            <person name="Sullivan K.A.M."/>
            <person name="Roscito J.G."/>
            <person name="Kirilenko B.M."/>
            <person name="Davalos L.M."/>
            <person name="Corthals A.P."/>
            <person name="Power M.L."/>
            <person name="Jones G."/>
            <person name="Ransome R.D."/>
            <person name="Dechmann D.K.N."/>
            <person name="Locatelli A.G."/>
            <person name="Puechmaille S.J."/>
            <person name="Fedrigo O."/>
            <person name="Jarvis E.D."/>
            <person name="Hiller M."/>
            <person name="Vernes S.C."/>
            <person name="Myers E.W."/>
            <person name="Teeling E.C."/>
        </authorList>
    </citation>
    <scope>NUCLEOTIDE SEQUENCE [LARGE SCALE GENOMIC DNA]</scope>
    <source>
        <strain evidence="8">MMyoMyo1</strain>
        <tissue evidence="8">Flight muscle</tissue>
    </source>
</reference>
<evidence type="ECO:0000256" key="5">
    <source>
        <dbReference type="ARBA" id="ARBA00022900"/>
    </source>
</evidence>
<evidence type="ECO:0000313" key="9">
    <source>
        <dbReference type="Proteomes" id="UP000527355"/>
    </source>
</evidence>
<dbReference type="InterPro" id="IPR023795">
    <property type="entry name" value="Serpin_CS"/>
</dbReference>
<dbReference type="InterPro" id="IPR000215">
    <property type="entry name" value="Serpin_fam"/>
</dbReference>
<dbReference type="PANTHER" id="PTHR11461:SF166">
    <property type="entry name" value="SERPIN B8"/>
    <property type="match status" value="1"/>
</dbReference>
<keyword evidence="4" id="KW-0646">Protease inhibitor</keyword>
<name>A0A7J7W0F6_MYOMY</name>
<gene>
    <name evidence="8" type="ORF">mMyoMyo1_017297</name>
</gene>
<evidence type="ECO:0000256" key="4">
    <source>
        <dbReference type="ARBA" id="ARBA00022690"/>
    </source>
</evidence>
<evidence type="ECO:0000256" key="3">
    <source>
        <dbReference type="ARBA" id="ARBA00022490"/>
    </source>
</evidence>
<dbReference type="Gene3D" id="3.30.497.10">
    <property type="entry name" value="Antithrombin, subunit I, domain 2"/>
    <property type="match status" value="1"/>
</dbReference>
<evidence type="ECO:0000256" key="6">
    <source>
        <dbReference type="SAM" id="MobiDB-lite"/>
    </source>
</evidence>
<dbReference type="GO" id="GO:0005615">
    <property type="term" value="C:extracellular space"/>
    <property type="evidence" value="ECO:0007669"/>
    <property type="project" value="InterPro"/>
</dbReference>
<evidence type="ECO:0000256" key="1">
    <source>
        <dbReference type="ARBA" id="ARBA00004496"/>
    </source>
</evidence>
<dbReference type="Pfam" id="PF00079">
    <property type="entry name" value="Serpin"/>
    <property type="match status" value="2"/>
</dbReference>
<comment type="caution">
    <text evidence="8">The sequence shown here is derived from an EMBL/GenBank/DDBJ whole genome shotgun (WGS) entry which is preliminary data.</text>
</comment>
<keyword evidence="3" id="KW-0963">Cytoplasm</keyword>
<dbReference type="InterPro" id="IPR036186">
    <property type="entry name" value="Serpin_sf"/>
</dbReference>
<dbReference type="SMART" id="SM00093">
    <property type="entry name" value="SERPIN"/>
    <property type="match status" value="1"/>
</dbReference>
<dbReference type="PROSITE" id="PS00284">
    <property type="entry name" value="SERPIN"/>
    <property type="match status" value="1"/>
</dbReference>
<dbReference type="PANTHER" id="PTHR11461">
    <property type="entry name" value="SERINE PROTEASE INHIBITOR, SERPIN"/>
    <property type="match status" value="1"/>
</dbReference>
<evidence type="ECO:0000256" key="2">
    <source>
        <dbReference type="ARBA" id="ARBA00006426"/>
    </source>
</evidence>
<evidence type="ECO:0000313" key="8">
    <source>
        <dbReference type="EMBL" id="KAF6330965.1"/>
    </source>
</evidence>
<dbReference type="FunFam" id="3.30.497.10:FF:000018">
    <property type="entry name" value="Serpin family B member 8"/>
    <property type="match status" value="1"/>
</dbReference>
<keyword evidence="9" id="KW-1185">Reference proteome</keyword>
<evidence type="ECO:0000259" key="7">
    <source>
        <dbReference type="SMART" id="SM00093"/>
    </source>
</evidence>
<dbReference type="EMBL" id="JABWUV010000009">
    <property type="protein sequence ID" value="KAF6330965.1"/>
    <property type="molecule type" value="Genomic_DNA"/>
</dbReference>
<organism evidence="8 9">
    <name type="scientific">Myotis myotis</name>
    <name type="common">Greater mouse-eared bat</name>
    <name type="synonym">Vespertilio myotis</name>
    <dbReference type="NCBI Taxonomy" id="51298"/>
    <lineage>
        <taxon>Eukaryota</taxon>
        <taxon>Metazoa</taxon>
        <taxon>Chordata</taxon>
        <taxon>Craniata</taxon>
        <taxon>Vertebrata</taxon>
        <taxon>Euteleostomi</taxon>
        <taxon>Mammalia</taxon>
        <taxon>Eutheria</taxon>
        <taxon>Laurasiatheria</taxon>
        <taxon>Chiroptera</taxon>
        <taxon>Yangochiroptera</taxon>
        <taxon>Vespertilionidae</taxon>
        <taxon>Myotis</taxon>
    </lineage>
</organism>
<dbReference type="VEuPathDB" id="HostDB:LOC118663760"/>
<dbReference type="GO" id="GO:0005737">
    <property type="term" value="C:cytoplasm"/>
    <property type="evidence" value="ECO:0007669"/>
    <property type="project" value="UniProtKB-SubCell"/>
</dbReference>
<dbReference type="GO" id="GO:0004867">
    <property type="term" value="F:serine-type endopeptidase inhibitor activity"/>
    <property type="evidence" value="ECO:0007669"/>
    <property type="project" value="UniProtKB-KW"/>
</dbReference>
<protein>
    <submittedName>
        <fullName evidence="8">Serpin family B member 8</fullName>
    </submittedName>
</protein>
<dbReference type="OrthoDB" id="671595at2759"/>
<feature type="compositionally biased region" description="Basic and acidic residues" evidence="6">
    <location>
        <begin position="190"/>
        <end position="203"/>
    </location>
</feature>
<dbReference type="InterPro" id="IPR023796">
    <property type="entry name" value="Serpin_dom"/>
</dbReference>